<reference evidence="1" key="1">
    <citation type="submission" date="2023-03" db="EMBL/GenBank/DDBJ databases">
        <authorList>
            <person name="Julca I."/>
        </authorList>
    </citation>
    <scope>NUCLEOTIDE SEQUENCE</scope>
</reference>
<sequence>MYDFLLLFHSSESEITIRRQFRLSPEAEYAVAKSFRAHRTQNMPSPNYRFHQGNSQALIFAMKHPKLATNNAPSPRKITCCNEMGKHRSCSVIESRKNCRGGEKRTATTAEVRREKPEIYRLELVGVEKGGEGKR</sequence>
<protein>
    <submittedName>
        <fullName evidence="1">OLC1v1029494C1</fullName>
    </submittedName>
</protein>
<dbReference type="AlphaFoldDB" id="A0AAV1CH38"/>
<name>A0AAV1CH38_OLDCO</name>
<evidence type="ECO:0000313" key="1">
    <source>
        <dbReference type="EMBL" id="CAI9093897.1"/>
    </source>
</evidence>
<accession>A0AAV1CH38</accession>
<dbReference type="Proteomes" id="UP001161247">
    <property type="component" value="Chromosome 2"/>
</dbReference>
<evidence type="ECO:0000313" key="2">
    <source>
        <dbReference type="Proteomes" id="UP001161247"/>
    </source>
</evidence>
<proteinExistence type="predicted"/>
<gene>
    <name evidence="1" type="ORF">OLC1_LOCUS5206</name>
</gene>
<keyword evidence="2" id="KW-1185">Reference proteome</keyword>
<dbReference type="EMBL" id="OX459119">
    <property type="protein sequence ID" value="CAI9093897.1"/>
    <property type="molecule type" value="Genomic_DNA"/>
</dbReference>
<organism evidence="1 2">
    <name type="scientific">Oldenlandia corymbosa var. corymbosa</name>
    <dbReference type="NCBI Taxonomy" id="529605"/>
    <lineage>
        <taxon>Eukaryota</taxon>
        <taxon>Viridiplantae</taxon>
        <taxon>Streptophyta</taxon>
        <taxon>Embryophyta</taxon>
        <taxon>Tracheophyta</taxon>
        <taxon>Spermatophyta</taxon>
        <taxon>Magnoliopsida</taxon>
        <taxon>eudicotyledons</taxon>
        <taxon>Gunneridae</taxon>
        <taxon>Pentapetalae</taxon>
        <taxon>asterids</taxon>
        <taxon>lamiids</taxon>
        <taxon>Gentianales</taxon>
        <taxon>Rubiaceae</taxon>
        <taxon>Rubioideae</taxon>
        <taxon>Spermacoceae</taxon>
        <taxon>Hedyotis-Oldenlandia complex</taxon>
        <taxon>Oldenlandia</taxon>
    </lineage>
</organism>